<comment type="caution">
    <text evidence="1">The sequence shown here is derived from an EMBL/GenBank/DDBJ whole genome shotgun (WGS) entry which is preliminary data.</text>
</comment>
<dbReference type="SUPFAM" id="SSF53474">
    <property type="entry name" value="alpha/beta-Hydrolases"/>
    <property type="match status" value="1"/>
</dbReference>
<dbReference type="InterPro" id="IPR029058">
    <property type="entry name" value="AB_hydrolase_fold"/>
</dbReference>
<evidence type="ECO:0000313" key="1">
    <source>
        <dbReference type="EMBL" id="KRV49269.1"/>
    </source>
</evidence>
<keyword evidence="2" id="KW-1185">Reference proteome</keyword>
<organism evidence="1 2">
    <name type="scientific">Wenjunlia vitaminophila</name>
    <name type="common">Streptomyces vitaminophilus</name>
    <dbReference type="NCBI Taxonomy" id="76728"/>
    <lineage>
        <taxon>Bacteria</taxon>
        <taxon>Bacillati</taxon>
        <taxon>Actinomycetota</taxon>
        <taxon>Actinomycetes</taxon>
        <taxon>Kitasatosporales</taxon>
        <taxon>Streptomycetaceae</taxon>
        <taxon>Wenjunlia</taxon>
    </lineage>
</organism>
<dbReference type="RefSeq" id="WP_051087530.1">
    <property type="nucleotide sequence ID" value="NZ_LLZU01000013.1"/>
</dbReference>
<gene>
    <name evidence="1" type="ORF">AQ490_03465</name>
</gene>
<dbReference type="OrthoDB" id="6546405at2"/>
<evidence type="ECO:0000313" key="2">
    <source>
        <dbReference type="Proteomes" id="UP000050867"/>
    </source>
</evidence>
<dbReference type="Proteomes" id="UP000050867">
    <property type="component" value="Unassembled WGS sequence"/>
</dbReference>
<protein>
    <submittedName>
        <fullName evidence="1">Uncharacterized protein</fullName>
    </submittedName>
</protein>
<name>A0A0T6LT84_WENVI</name>
<accession>A0A0T6LT84</accession>
<sequence>MALSRGYAEDVEVHGKWPVHYQFRAAKGDHKNLLVVFSSVGSRWGFGNALDGIQCNVLRIRDYFDGAASYYVARNMDFSVSESVEALIRSFMERLGVTRDQVTLAGSSKGGSAALYYGLKYDYKNIVMSTPQYFLGSYSHGHGDLGRYVLGEGEPMENVKIMDSVIPDVLQAEKDFDRNIYLVSCEADYQYEQEVKHYLPALRKYENFNLVLVESPTLRRHEEVTRHALPVLWSIIHALTEGVVLHWGQHRVGPGPDDPAKAAEYLAELRRRDTALAILKKITVNDRKVHLSGHAFLPGVPPEGEVEERKRLVLEQNGRTWVFPLETVKVLRLYRDYYEKYFCEYAEGGFSSGSDSISFDALPLGSYDVSVWLSSEREGIERRTRLISQVVVDTRFVSQDAEIMVRGGRGGLRVIKRSVVGEDSDTIRFTVEDSWVRERVAHAEGVFFLPGRNADKFAHASYYLVLQGKAGTYSFPLVARRNAKPVRARKSPDDVGNYDFGYYTSPKGEGVDVSEVPAGRYTMLVSMSAGGALYTKKAGRVTLRRTS</sequence>
<reference evidence="1 2" key="1">
    <citation type="submission" date="2015-10" db="EMBL/GenBank/DDBJ databases">
        <title>Draft genome sequence of pyrrolomycin-producing Streptomyces vitaminophilus.</title>
        <authorList>
            <person name="Graham D.E."/>
            <person name="Mahan K.M."/>
            <person name="Klingeman D.M."/>
            <person name="Hettich R.L."/>
            <person name="Parry R.J."/>
        </authorList>
    </citation>
    <scope>NUCLEOTIDE SEQUENCE [LARGE SCALE GENOMIC DNA]</scope>
    <source>
        <strain evidence="1 2">ATCC 31673</strain>
    </source>
</reference>
<dbReference type="eggNOG" id="COG0400">
    <property type="taxonomic scope" value="Bacteria"/>
</dbReference>
<dbReference type="EMBL" id="LLZU01000013">
    <property type="protein sequence ID" value="KRV49269.1"/>
    <property type="molecule type" value="Genomic_DNA"/>
</dbReference>
<dbReference type="Gene3D" id="3.40.50.1820">
    <property type="entry name" value="alpha/beta hydrolase"/>
    <property type="match status" value="1"/>
</dbReference>
<dbReference type="AlphaFoldDB" id="A0A0T6LT84"/>
<proteinExistence type="predicted"/>